<reference evidence="1 2" key="1">
    <citation type="submission" date="2022-01" db="EMBL/GenBank/DDBJ databases">
        <title>A high-quality chromosome-level genome assembly of rohu carp, Labeo rohita.</title>
        <authorList>
            <person name="Arick M.A. II"/>
            <person name="Hsu C.-Y."/>
            <person name="Magbanua Z."/>
            <person name="Pechanova O."/>
            <person name="Grover C."/>
            <person name="Miller E."/>
            <person name="Thrash A."/>
            <person name="Ezzel L."/>
            <person name="Alam S."/>
            <person name="Benzie J."/>
            <person name="Hamilton M."/>
            <person name="Karsi A."/>
            <person name="Lawrence M.L."/>
            <person name="Peterson D.G."/>
        </authorList>
    </citation>
    <scope>NUCLEOTIDE SEQUENCE [LARGE SCALE GENOMIC DNA]</scope>
    <source>
        <strain evidence="2">BAU-BD-2019</strain>
        <tissue evidence="1">Blood</tissue>
    </source>
</reference>
<evidence type="ECO:0000313" key="2">
    <source>
        <dbReference type="Proteomes" id="UP000830375"/>
    </source>
</evidence>
<proteinExistence type="predicted"/>
<accession>A0ABQ8M9I6</accession>
<dbReference type="Proteomes" id="UP000830375">
    <property type="component" value="Unassembled WGS sequence"/>
</dbReference>
<keyword evidence="2" id="KW-1185">Reference proteome</keyword>
<protein>
    <submittedName>
        <fullName evidence="1">Protein crumbs</fullName>
    </submittedName>
</protein>
<sequence length="171" mass="18451">MWRVTCLHVRSSTSATLTTVDGAEERVLQDYLRSVRQVLLSSWPGWLSTSHDGGAHGRTIDESGQSSDAFNQLCAANDLALCHTKATVQAFGKAMANLVVLECHHLTEIKDADKIGFLELLVSPKGLFGPAMDGVAERFTAAQKSSQTMRHLLPKCSSSAAGTSRQKTSSF</sequence>
<organism evidence="1 2">
    <name type="scientific">Labeo rohita</name>
    <name type="common">Indian major carp</name>
    <name type="synonym">Cyprinus rohita</name>
    <dbReference type="NCBI Taxonomy" id="84645"/>
    <lineage>
        <taxon>Eukaryota</taxon>
        <taxon>Metazoa</taxon>
        <taxon>Chordata</taxon>
        <taxon>Craniata</taxon>
        <taxon>Vertebrata</taxon>
        <taxon>Euteleostomi</taxon>
        <taxon>Actinopterygii</taxon>
        <taxon>Neopterygii</taxon>
        <taxon>Teleostei</taxon>
        <taxon>Ostariophysi</taxon>
        <taxon>Cypriniformes</taxon>
        <taxon>Cyprinidae</taxon>
        <taxon>Labeoninae</taxon>
        <taxon>Labeonini</taxon>
        <taxon>Labeo</taxon>
    </lineage>
</organism>
<evidence type="ECO:0000313" key="1">
    <source>
        <dbReference type="EMBL" id="KAI2659540.1"/>
    </source>
</evidence>
<gene>
    <name evidence="1" type="ORF">H4Q32_029082</name>
</gene>
<comment type="caution">
    <text evidence="1">The sequence shown here is derived from an EMBL/GenBank/DDBJ whole genome shotgun (WGS) entry which is preliminary data.</text>
</comment>
<dbReference type="EMBL" id="JACTAM010000011">
    <property type="protein sequence ID" value="KAI2659540.1"/>
    <property type="molecule type" value="Genomic_DNA"/>
</dbReference>
<name>A0ABQ8M9I6_LABRO</name>